<protein>
    <submittedName>
        <fullName evidence="1">Uncharacterized protein</fullName>
    </submittedName>
</protein>
<dbReference type="EMBL" id="CM042887">
    <property type="protein sequence ID" value="KAI4329562.1"/>
    <property type="molecule type" value="Genomic_DNA"/>
</dbReference>
<evidence type="ECO:0000313" key="1">
    <source>
        <dbReference type="EMBL" id="KAI4329562.1"/>
    </source>
</evidence>
<evidence type="ECO:0000313" key="2">
    <source>
        <dbReference type="Proteomes" id="UP001057402"/>
    </source>
</evidence>
<accession>A0ACB9MZD0</accession>
<sequence length="135" mass="15439">MKSDTNRSNRTNGLEPSITTDEPDISKPFDPAVDLNRSTTDRFEQRQHHHPLFGRPRRLLLGGNTIIHTIIRDASLLPTLVAMSEPQQWRRKRLMATQAGVAGRDSSEEASMTWAVILRTDSTRRRRWRQLPGAN</sequence>
<dbReference type="Proteomes" id="UP001057402">
    <property type="component" value="Chromosome 8"/>
</dbReference>
<comment type="caution">
    <text evidence="1">The sequence shown here is derived from an EMBL/GenBank/DDBJ whole genome shotgun (WGS) entry which is preliminary data.</text>
</comment>
<keyword evidence="2" id="KW-1185">Reference proteome</keyword>
<organism evidence="1 2">
    <name type="scientific">Melastoma candidum</name>
    <dbReference type="NCBI Taxonomy" id="119954"/>
    <lineage>
        <taxon>Eukaryota</taxon>
        <taxon>Viridiplantae</taxon>
        <taxon>Streptophyta</taxon>
        <taxon>Embryophyta</taxon>
        <taxon>Tracheophyta</taxon>
        <taxon>Spermatophyta</taxon>
        <taxon>Magnoliopsida</taxon>
        <taxon>eudicotyledons</taxon>
        <taxon>Gunneridae</taxon>
        <taxon>Pentapetalae</taxon>
        <taxon>rosids</taxon>
        <taxon>malvids</taxon>
        <taxon>Myrtales</taxon>
        <taxon>Melastomataceae</taxon>
        <taxon>Melastomatoideae</taxon>
        <taxon>Melastomateae</taxon>
        <taxon>Melastoma</taxon>
    </lineage>
</organism>
<reference evidence="2" key="1">
    <citation type="journal article" date="2023" name="Front. Plant Sci.">
        <title>Chromosomal-level genome assembly of Melastoma candidum provides insights into trichome evolution.</title>
        <authorList>
            <person name="Zhong Y."/>
            <person name="Wu W."/>
            <person name="Sun C."/>
            <person name="Zou P."/>
            <person name="Liu Y."/>
            <person name="Dai S."/>
            <person name="Zhou R."/>
        </authorList>
    </citation>
    <scope>NUCLEOTIDE SEQUENCE [LARGE SCALE GENOMIC DNA]</scope>
</reference>
<name>A0ACB9MZD0_9MYRT</name>
<proteinExistence type="predicted"/>
<gene>
    <name evidence="1" type="ORF">MLD38_027937</name>
</gene>